<gene>
    <name evidence="9" type="ORF">H9639_15870</name>
</gene>
<evidence type="ECO:0000313" key="9">
    <source>
        <dbReference type="EMBL" id="MBD7996775.1"/>
    </source>
</evidence>
<evidence type="ECO:0000313" key="10">
    <source>
        <dbReference type="Proteomes" id="UP000609874"/>
    </source>
</evidence>
<proteinExistence type="inferred from homology"/>
<protein>
    <submittedName>
        <fullName evidence="9">Cytosine permease</fullName>
    </submittedName>
</protein>
<keyword evidence="3 7" id="KW-0813">Transport</keyword>
<evidence type="ECO:0000256" key="1">
    <source>
        <dbReference type="ARBA" id="ARBA00004141"/>
    </source>
</evidence>
<evidence type="ECO:0000256" key="5">
    <source>
        <dbReference type="ARBA" id="ARBA00022989"/>
    </source>
</evidence>
<keyword evidence="10" id="KW-1185">Reference proteome</keyword>
<reference evidence="9 10" key="1">
    <citation type="submission" date="2020-08" db="EMBL/GenBank/DDBJ databases">
        <title>A Genomic Blueprint of the Chicken Gut Microbiome.</title>
        <authorList>
            <person name="Gilroy R."/>
            <person name="Ravi A."/>
            <person name="Getino M."/>
            <person name="Pursley I."/>
            <person name="Horton D.L."/>
            <person name="Alikhan N.-F."/>
            <person name="Baker D."/>
            <person name="Gharbi K."/>
            <person name="Hall N."/>
            <person name="Watson M."/>
            <person name="Adriaenssens E.M."/>
            <person name="Foster-Nyarko E."/>
            <person name="Jarju S."/>
            <person name="Secka A."/>
            <person name="Antonio M."/>
            <person name="Oren A."/>
            <person name="Chaudhuri R."/>
            <person name="La Ragione R.M."/>
            <person name="Hildebrand F."/>
            <person name="Pallen M.J."/>
        </authorList>
    </citation>
    <scope>NUCLEOTIDE SEQUENCE [LARGE SCALE GENOMIC DNA]</scope>
    <source>
        <strain evidence="9 10">Sa2CUA1</strain>
    </source>
</reference>
<comment type="subcellular location">
    <subcellularLocation>
        <location evidence="1">Membrane</location>
        <topology evidence="1">Multi-pass membrane protein</topology>
    </subcellularLocation>
</comment>
<evidence type="ECO:0000256" key="4">
    <source>
        <dbReference type="ARBA" id="ARBA00022692"/>
    </source>
</evidence>
<feature type="transmembrane region" description="Helical" evidence="8">
    <location>
        <begin position="366"/>
        <end position="389"/>
    </location>
</feature>
<comment type="caution">
    <text evidence="9">The sequence shown here is derived from an EMBL/GenBank/DDBJ whole genome shotgun (WGS) entry which is preliminary data.</text>
</comment>
<comment type="similarity">
    <text evidence="2 7">Belongs to the purine-cytosine permease (2.A.39) family.</text>
</comment>
<dbReference type="InterPro" id="IPR000540">
    <property type="entry name" value="Flag_MotA_CS"/>
</dbReference>
<evidence type="ECO:0000256" key="2">
    <source>
        <dbReference type="ARBA" id="ARBA00008974"/>
    </source>
</evidence>
<feature type="transmembrane region" description="Helical" evidence="8">
    <location>
        <begin position="301"/>
        <end position="327"/>
    </location>
</feature>
<evidence type="ECO:0000256" key="6">
    <source>
        <dbReference type="ARBA" id="ARBA00023136"/>
    </source>
</evidence>
<evidence type="ECO:0000256" key="3">
    <source>
        <dbReference type="ARBA" id="ARBA00022448"/>
    </source>
</evidence>
<feature type="transmembrane region" description="Helical" evidence="8">
    <location>
        <begin position="62"/>
        <end position="83"/>
    </location>
</feature>
<dbReference type="EMBL" id="JACSQD010000008">
    <property type="protein sequence ID" value="MBD7996775.1"/>
    <property type="molecule type" value="Genomic_DNA"/>
</dbReference>
<dbReference type="RefSeq" id="WP_191809046.1">
    <property type="nucleotide sequence ID" value="NZ_JACSQD010000008.1"/>
</dbReference>
<feature type="transmembrane region" description="Helical" evidence="8">
    <location>
        <begin position="456"/>
        <end position="476"/>
    </location>
</feature>
<accession>A0ABR8UW42</accession>
<dbReference type="PANTHER" id="PTHR31806:SF1">
    <property type="entry name" value="PURINE-CYTOSINE PERMEASE FCY2-RELATED"/>
    <property type="match status" value="1"/>
</dbReference>
<organism evidence="9 10">
    <name type="scientific">Arthrobacter gallicola</name>
    <dbReference type="NCBI Taxonomy" id="2762225"/>
    <lineage>
        <taxon>Bacteria</taxon>
        <taxon>Bacillati</taxon>
        <taxon>Actinomycetota</taxon>
        <taxon>Actinomycetes</taxon>
        <taxon>Micrococcales</taxon>
        <taxon>Micrococcaceae</taxon>
        <taxon>Arthrobacter</taxon>
    </lineage>
</organism>
<dbReference type="Proteomes" id="UP000609874">
    <property type="component" value="Unassembled WGS sequence"/>
</dbReference>
<feature type="transmembrane region" description="Helical" evidence="8">
    <location>
        <begin position="104"/>
        <end position="123"/>
    </location>
</feature>
<dbReference type="PANTHER" id="PTHR31806">
    <property type="entry name" value="PURINE-CYTOSINE PERMEASE FCY2-RELATED"/>
    <property type="match status" value="1"/>
</dbReference>
<keyword evidence="4 8" id="KW-0812">Transmembrane</keyword>
<keyword evidence="6 7" id="KW-0472">Membrane</keyword>
<feature type="transmembrane region" description="Helical" evidence="8">
    <location>
        <begin position="257"/>
        <end position="281"/>
    </location>
</feature>
<dbReference type="InterPro" id="IPR001248">
    <property type="entry name" value="Pur-cyt_permease"/>
</dbReference>
<feature type="transmembrane region" description="Helical" evidence="8">
    <location>
        <begin position="339"/>
        <end position="360"/>
    </location>
</feature>
<feature type="transmembrane region" description="Helical" evidence="8">
    <location>
        <begin position="34"/>
        <end position="56"/>
    </location>
</feature>
<dbReference type="InterPro" id="IPR026030">
    <property type="entry name" value="Pur-cyt_permease_Fcy2/21/22"/>
</dbReference>
<dbReference type="PROSITE" id="PS01307">
    <property type="entry name" value="MOTA"/>
    <property type="match status" value="1"/>
</dbReference>
<feature type="transmembrane region" description="Helical" evidence="8">
    <location>
        <begin position="214"/>
        <end position="236"/>
    </location>
</feature>
<sequence>MSAVTPRVARVEQHGIEPIPAPDRTSRPRDLFRLSFGGANTFATVVLGSFPIIFGLSFRDALLATVLGLVAGALVLAPMAVFGPTNGTNNAVSSSAHLGVHGRIVGSFLSLLTAFAFFSISVWSSGDALVGGANRLVGLPNNVFTLSAAYAVFAILILTVCIYGYRFMLWVNKIAVVAASALFLLGIVAFAGAFDPSYAGIFGPGADAETAALYWPSFIGAALIVMSNPVSFGAFLGDWSRYIPAETPKIRILGAAFLAQMATLVPFLFGLVTATIIAVQAPAFLEGSDYVGGLLEIAPAWYFLPVCLLALIGGMSTGTTALYGTGLDFSSVFTRFSRVQATIFIGTVAIIFIFVGRFAFNIVQSISTFAVLIVTCTAPWMIIMMVGFVTRRGWYDSDSLQVFNRRQVGGRYWFNNGWNWRAMSVWGIAAVTGLMFVNLPGQFVGPLGNFAAGVDLSIPVSIGLAALLYPLVLTLFPEPADAYGPDGPRFVRASAPKNTPITAEDAAEATVAA</sequence>
<feature type="transmembrane region" description="Helical" evidence="8">
    <location>
        <begin position="174"/>
        <end position="194"/>
    </location>
</feature>
<dbReference type="Pfam" id="PF02133">
    <property type="entry name" value="Transp_cyt_pur"/>
    <property type="match status" value="1"/>
</dbReference>
<feature type="transmembrane region" description="Helical" evidence="8">
    <location>
        <begin position="418"/>
        <end position="436"/>
    </location>
</feature>
<name>A0ABR8UW42_9MICC</name>
<keyword evidence="5 8" id="KW-1133">Transmembrane helix</keyword>
<dbReference type="Gene3D" id="1.10.4160.10">
    <property type="entry name" value="Hydantoin permease"/>
    <property type="match status" value="1"/>
</dbReference>
<evidence type="ECO:0000256" key="8">
    <source>
        <dbReference type="SAM" id="Phobius"/>
    </source>
</evidence>
<evidence type="ECO:0000256" key="7">
    <source>
        <dbReference type="PIRNR" id="PIRNR002744"/>
    </source>
</evidence>
<feature type="transmembrane region" description="Helical" evidence="8">
    <location>
        <begin position="143"/>
        <end position="165"/>
    </location>
</feature>
<dbReference type="PIRSF" id="PIRSF002744">
    <property type="entry name" value="Pur-cyt_permease"/>
    <property type="match status" value="1"/>
</dbReference>